<accession>A0A917QT29</accession>
<dbReference type="EMBL" id="BMNT01000003">
    <property type="protein sequence ID" value="GGK67198.1"/>
    <property type="molecule type" value="Genomic_DNA"/>
</dbReference>
<dbReference type="Proteomes" id="UP000645217">
    <property type="component" value="Unassembled WGS sequence"/>
</dbReference>
<keyword evidence="2" id="KW-0812">Transmembrane</keyword>
<feature type="compositionally biased region" description="Basic and acidic residues" evidence="1">
    <location>
        <begin position="204"/>
        <end position="214"/>
    </location>
</feature>
<protein>
    <submittedName>
        <fullName evidence="3">Uncharacterized protein</fullName>
    </submittedName>
</protein>
<feature type="compositionally biased region" description="Polar residues" evidence="1">
    <location>
        <begin position="190"/>
        <end position="203"/>
    </location>
</feature>
<comment type="caution">
    <text evidence="3">The sequence shown here is derived from an EMBL/GenBank/DDBJ whole genome shotgun (WGS) entry which is preliminary data.</text>
</comment>
<dbReference type="RefSeq" id="WP_189161520.1">
    <property type="nucleotide sequence ID" value="NZ_BMNT01000003.1"/>
</dbReference>
<evidence type="ECO:0000313" key="4">
    <source>
        <dbReference type="Proteomes" id="UP000645217"/>
    </source>
</evidence>
<organism evidence="3 4">
    <name type="scientific">Sphaerisporangium melleum</name>
    <dbReference type="NCBI Taxonomy" id="321316"/>
    <lineage>
        <taxon>Bacteria</taxon>
        <taxon>Bacillati</taxon>
        <taxon>Actinomycetota</taxon>
        <taxon>Actinomycetes</taxon>
        <taxon>Streptosporangiales</taxon>
        <taxon>Streptosporangiaceae</taxon>
        <taxon>Sphaerisporangium</taxon>
    </lineage>
</organism>
<keyword evidence="4" id="KW-1185">Reference proteome</keyword>
<reference evidence="3" key="1">
    <citation type="journal article" date="2014" name="Int. J. Syst. Evol. Microbiol.">
        <title>Complete genome sequence of Corynebacterium casei LMG S-19264T (=DSM 44701T), isolated from a smear-ripened cheese.</title>
        <authorList>
            <consortium name="US DOE Joint Genome Institute (JGI-PGF)"/>
            <person name="Walter F."/>
            <person name="Albersmeier A."/>
            <person name="Kalinowski J."/>
            <person name="Ruckert C."/>
        </authorList>
    </citation>
    <scope>NUCLEOTIDE SEQUENCE</scope>
    <source>
        <strain evidence="3">JCM 13064</strain>
    </source>
</reference>
<feature type="region of interest" description="Disordered" evidence="1">
    <location>
        <begin position="190"/>
        <end position="214"/>
    </location>
</feature>
<feature type="transmembrane region" description="Helical" evidence="2">
    <location>
        <begin position="68"/>
        <end position="88"/>
    </location>
</feature>
<gene>
    <name evidence="3" type="ORF">GCM10007964_07790</name>
</gene>
<evidence type="ECO:0000256" key="2">
    <source>
        <dbReference type="SAM" id="Phobius"/>
    </source>
</evidence>
<keyword evidence="2" id="KW-1133">Transmembrane helix</keyword>
<proteinExistence type="predicted"/>
<evidence type="ECO:0000313" key="3">
    <source>
        <dbReference type="EMBL" id="GGK67198.1"/>
    </source>
</evidence>
<sequence length="214" mass="23826">MNSWSQDDLANGWWHACELRRSLVAGNPMPRLPPTTVRLFPGEVLHADLPLNHEVMYGMDVSYTHSTVAFGGPALFAAGLLVSAVGNAHRKHQAERMAAVQWRFHGVNQTILTNHRILAFAGDRWVTWDHRAIMELWPAPQEFTFTLLFNGIEPLRLSGPGAPWFGVALAHILYGSAFLAERPEFQCMSAPSRSTRSMPSSEGITEHGRERGTT</sequence>
<evidence type="ECO:0000256" key="1">
    <source>
        <dbReference type="SAM" id="MobiDB-lite"/>
    </source>
</evidence>
<dbReference type="AlphaFoldDB" id="A0A917QT29"/>
<name>A0A917QT29_9ACTN</name>
<keyword evidence="2" id="KW-0472">Membrane</keyword>
<reference evidence="3" key="2">
    <citation type="submission" date="2020-09" db="EMBL/GenBank/DDBJ databases">
        <authorList>
            <person name="Sun Q."/>
            <person name="Ohkuma M."/>
        </authorList>
    </citation>
    <scope>NUCLEOTIDE SEQUENCE</scope>
    <source>
        <strain evidence="3">JCM 13064</strain>
    </source>
</reference>